<evidence type="ECO:0000256" key="1">
    <source>
        <dbReference type="SAM" id="MobiDB-lite"/>
    </source>
</evidence>
<dbReference type="AlphaFoldDB" id="A0A5U6N771"/>
<dbReference type="Pfam" id="PF06630">
    <property type="entry name" value="Exonuc_VIII"/>
    <property type="match status" value="1"/>
</dbReference>
<feature type="compositionally biased region" description="Polar residues" evidence="1">
    <location>
        <begin position="513"/>
        <end position="537"/>
    </location>
</feature>
<feature type="region of interest" description="Disordered" evidence="1">
    <location>
        <begin position="478"/>
        <end position="500"/>
    </location>
</feature>
<accession>A0A5U6N771</accession>
<feature type="region of interest" description="Disordered" evidence="1">
    <location>
        <begin position="419"/>
        <end position="443"/>
    </location>
</feature>
<dbReference type="InterPro" id="IPR011604">
    <property type="entry name" value="PDDEXK-like_dom_sf"/>
</dbReference>
<dbReference type="GO" id="GO:0051908">
    <property type="term" value="F:double-stranded DNA 5'-3' DNA exonuclease activity"/>
    <property type="evidence" value="ECO:0007669"/>
    <property type="project" value="InterPro"/>
</dbReference>
<feature type="region of interest" description="Disordered" evidence="1">
    <location>
        <begin position="513"/>
        <end position="544"/>
    </location>
</feature>
<dbReference type="EMBL" id="AAGQUL010000016">
    <property type="protein sequence ID" value="EBQ9926634.1"/>
    <property type="molecule type" value="Genomic_DNA"/>
</dbReference>
<protein>
    <submittedName>
        <fullName evidence="2">Exodeoxyribonuclease</fullName>
    </submittedName>
</protein>
<name>A0A5U6N771_SALET</name>
<comment type="caution">
    <text evidence="2">The sequence shown here is derived from an EMBL/GenBank/DDBJ whole genome shotgun (WGS) entry which is preliminary data.</text>
</comment>
<organism evidence="2">
    <name type="scientific">Salmonella enterica subsp. enterica serovar Bareilly</name>
    <dbReference type="NCBI Taxonomy" id="58096"/>
    <lineage>
        <taxon>Bacteria</taxon>
        <taxon>Pseudomonadati</taxon>
        <taxon>Pseudomonadota</taxon>
        <taxon>Gammaproteobacteria</taxon>
        <taxon>Enterobacterales</taxon>
        <taxon>Enterobacteriaceae</taxon>
        <taxon>Salmonella</taxon>
    </lineage>
</organism>
<sequence length="975" mass="108300">MEFFYVVKATQKSGKQDATVWFTAKSEARANLMLDVVLEDAEIETGRGKDYARPIRTNFPVVNELPPEGEISFTFTNYYRLGEDGMTWEQIPGVTLPSSEAAAAARQHIVDGVDTETGEVLEDHTENFGNESNSPAQATAPAPELTVVATMPLRHRVLAQYIGEGEYLYHVDASQKKEILRLEMDTDNSYVQNLLLAAENVEAFKKAIEHDIHKIVNAVKKVFPVDGKTPELATVIQFLKTWFETEHIDRGLLVKEWAKGNRVSAIQRTESGANAGGSNKTDRNPDYEHTLDTLDVEIAMATLPMDFNIYELPGSVYRRAKEIVKKKESPFKEWSAALRATPGILDYSRAAIFALIRSAHPEFYHYPGRLQGYINANLTETDHENPTEEALTAARHTPEKDAVEEANRQLAAARGEYVEGISDPNDPKWVKTGTSQPTTEPELVKNVGNGIFDVSALMQNSSTHGTETNPEITSNVQVQEADSDEKQAGDAVQAGEGDLGTGKEAVTVENQNQAETHQNNDSVSQSEPEAQQNVPESQQEEPEAAWPEYFEPGRYEGVPNEVYHAANGISSTQVKDARVSLMYFNARHVEKTIVKERSPVLDMGNLVHVLALQPENLEAEFSVEPEIPEGAFTTTATLREFIDAHNASLPALLSTDDIKALLEEYNATLPSQMPLGASVDETYASYEQLPEEFQRIENGTKHTATAMKACIKEYNATLPAPVKTSGSRDALLEQLAIINPDLVAQEAQKSSPLKVSGTKADLIQAVKSVNPAAVFSDELLDAWRENTEGKVLVTRQQLSTALNIQKALLEHPTAGKLLTHPSRAVEVSYFGIDEETGLEVRVRPDLELDMGGLRIGADLKTISMWNIKQEGLRAKLHREIIDRDYHLSAAMYCETAALDQFFWIFVNKDENYHWVAIIEASTELLELGMLEYRKTMRAIANGFDTGEWPAPITEDYTDELNDFDVRHLEALRVQA</sequence>
<evidence type="ECO:0000313" key="2">
    <source>
        <dbReference type="EMBL" id="EBQ9926634.1"/>
    </source>
</evidence>
<gene>
    <name evidence="2" type="ORF">DNI91_19035</name>
</gene>
<dbReference type="InterPro" id="IPR010584">
    <property type="entry name" value="ExoDNase_VIII"/>
</dbReference>
<reference evidence="2" key="1">
    <citation type="submission" date="2018-06" db="EMBL/GenBank/DDBJ databases">
        <authorList>
            <person name="Ashton P.M."/>
            <person name="Dallman T."/>
            <person name="Nair S."/>
            <person name="De Pinna E."/>
            <person name="Peters T."/>
            <person name="Grant K."/>
        </authorList>
    </citation>
    <scope>NUCLEOTIDE SEQUENCE</scope>
    <source>
        <strain evidence="2">542077</strain>
    </source>
</reference>
<dbReference type="Gene3D" id="3.90.320.10">
    <property type="match status" value="1"/>
</dbReference>
<proteinExistence type="predicted"/>